<dbReference type="RefSeq" id="WP_068192682.1">
    <property type="nucleotide sequence ID" value="NZ_CP013909.1"/>
</dbReference>
<name>A0A0U3SGX1_9BACT</name>
<protein>
    <submittedName>
        <fullName evidence="3">Oxidoreductase</fullName>
    </submittedName>
</protein>
<dbReference type="STRING" id="1411621.AUC43_10180"/>
<organism evidence="3 4">
    <name type="scientific">Hymenobacter sedentarius</name>
    <dbReference type="NCBI Taxonomy" id="1411621"/>
    <lineage>
        <taxon>Bacteria</taxon>
        <taxon>Pseudomonadati</taxon>
        <taxon>Bacteroidota</taxon>
        <taxon>Cytophagia</taxon>
        <taxon>Cytophagales</taxon>
        <taxon>Hymenobacteraceae</taxon>
        <taxon>Hymenobacter</taxon>
    </lineage>
</organism>
<evidence type="ECO:0000313" key="3">
    <source>
        <dbReference type="EMBL" id="ALW85430.1"/>
    </source>
</evidence>
<dbReference type="InterPro" id="IPR002347">
    <property type="entry name" value="SDR_fam"/>
</dbReference>
<dbReference type="Gene3D" id="3.40.50.720">
    <property type="entry name" value="NAD(P)-binding Rossmann-like Domain"/>
    <property type="match status" value="1"/>
</dbReference>
<dbReference type="SMART" id="SM00822">
    <property type="entry name" value="PKS_KR"/>
    <property type="match status" value="1"/>
</dbReference>
<evidence type="ECO:0000313" key="4">
    <source>
        <dbReference type="Proteomes" id="UP000059542"/>
    </source>
</evidence>
<dbReference type="EMBL" id="CP013909">
    <property type="protein sequence ID" value="ALW85430.1"/>
    <property type="molecule type" value="Genomic_DNA"/>
</dbReference>
<dbReference type="CDD" id="cd05233">
    <property type="entry name" value="SDR_c"/>
    <property type="match status" value="1"/>
</dbReference>
<dbReference type="InterPro" id="IPR057326">
    <property type="entry name" value="KR_dom"/>
</dbReference>
<accession>A0A0U3SGX1</accession>
<dbReference type="InterPro" id="IPR036291">
    <property type="entry name" value="NAD(P)-bd_dom_sf"/>
</dbReference>
<dbReference type="FunFam" id="3.40.50.720:FF:000084">
    <property type="entry name" value="Short-chain dehydrogenase reductase"/>
    <property type="match status" value="1"/>
</dbReference>
<dbReference type="Pfam" id="PF00106">
    <property type="entry name" value="adh_short"/>
    <property type="match status" value="1"/>
</dbReference>
<feature type="domain" description="Ketoreductase" evidence="2">
    <location>
        <begin position="8"/>
        <end position="168"/>
    </location>
</feature>
<gene>
    <name evidence="3" type="ORF">AUC43_10180</name>
</gene>
<reference evidence="3 4" key="1">
    <citation type="submission" date="2015-12" db="EMBL/GenBank/DDBJ databases">
        <authorList>
            <person name="Shamseldin A."/>
            <person name="Moawad H."/>
            <person name="Abd El-Rahim W.M."/>
            <person name="Sadowsky M.J."/>
        </authorList>
    </citation>
    <scope>NUCLEOTIDE SEQUENCE [LARGE SCALE GENOMIC DNA]</scope>
    <source>
        <strain evidence="3 4">DG5B</strain>
    </source>
</reference>
<keyword evidence="4" id="KW-1185">Reference proteome</keyword>
<comment type="similarity">
    <text evidence="1">Belongs to the short-chain dehydrogenases/reductases (SDR) family.</text>
</comment>
<sequence length="263" mass="28154">MDLQLTNKVALVTGSTAGIGLAIARRLAAEGAEVIITGRTEARIQEARSAILAETPEAVVRGVAVDFGKADEVTQLLHHVPTVDILVNNIGIFEPKPFAEISDEDWMRFFEVNVLSGVRLSRHYFPIMLASNWGRVLFISSESALQIPQEMIHYGTTKTAQLGVARGMAELTKGTGVTVNAVLPGPTASEGVDEFIKKLAAEGKTKAEAEHDFFQHARPSSLLQRFITTDEVASMVVFLCSPLAAATNGASVRVDGGVVRSIG</sequence>
<dbReference type="KEGG" id="hyg:AUC43_10180"/>
<dbReference type="AlphaFoldDB" id="A0A0U3SGX1"/>
<dbReference type="OrthoDB" id="9804774at2"/>
<dbReference type="PANTHER" id="PTHR42879">
    <property type="entry name" value="3-OXOACYL-(ACYL-CARRIER-PROTEIN) REDUCTASE"/>
    <property type="match status" value="1"/>
</dbReference>
<proteinExistence type="inferred from homology"/>
<evidence type="ECO:0000256" key="1">
    <source>
        <dbReference type="ARBA" id="ARBA00006484"/>
    </source>
</evidence>
<dbReference type="Proteomes" id="UP000059542">
    <property type="component" value="Chromosome"/>
</dbReference>
<dbReference type="SUPFAM" id="SSF51735">
    <property type="entry name" value="NAD(P)-binding Rossmann-fold domains"/>
    <property type="match status" value="1"/>
</dbReference>
<dbReference type="PRINTS" id="PR00081">
    <property type="entry name" value="GDHRDH"/>
</dbReference>
<evidence type="ECO:0000259" key="2">
    <source>
        <dbReference type="SMART" id="SM00822"/>
    </source>
</evidence>
<dbReference type="InterPro" id="IPR050259">
    <property type="entry name" value="SDR"/>
</dbReference>